<dbReference type="InterPro" id="IPR042099">
    <property type="entry name" value="ANL_N_sf"/>
</dbReference>
<dbReference type="EC" id="6.2.1.3" evidence="7"/>
<organism evidence="7 8">
    <name type="scientific">Leucobacter albus</name>
    <dbReference type="NCBI Taxonomy" id="272210"/>
    <lineage>
        <taxon>Bacteria</taxon>
        <taxon>Bacillati</taxon>
        <taxon>Actinomycetota</taxon>
        <taxon>Actinomycetes</taxon>
        <taxon>Micrococcales</taxon>
        <taxon>Microbacteriaceae</taxon>
        <taxon>Leucobacter</taxon>
    </lineage>
</organism>
<gene>
    <name evidence="7" type="ORF">ACFQ3U_15360</name>
</gene>
<dbReference type="PANTHER" id="PTHR43859:SF4">
    <property type="entry name" value="BUTANOATE--COA LIGASE AAE1-RELATED"/>
    <property type="match status" value="1"/>
</dbReference>
<dbReference type="Proteomes" id="UP001597181">
    <property type="component" value="Unassembled WGS sequence"/>
</dbReference>
<keyword evidence="3" id="KW-0276">Fatty acid metabolism</keyword>
<dbReference type="RefSeq" id="WP_343962185.1">
    <property type="nucleotide sequence ID" value="NZ_BAAAKZ010000015.1"/>
</dbReference>
<sequence>MPHEFVTGLPSTHGDSYQLNTTTLIRHAVRTYPEQEIVFRTAEGGWDRYTYADAYGRVMRGANALRALGAGAGDVVGVLDWNSKRHFELYWAIPGIGATMLQMNLRLAAEDLAYVTEHSAASVVLVDESLLAVAEALAPRVPGVETWVVMTDRPLGELQTTLPGAVHWEDLLRAAEPTIDWPVIAETTAYSACYTTGTTGRPKGIYYSHRGIYLHTLAETAALGMHADDAVMLITPMFHAQSWGLPQSAIYSAAKIILPGRYVAEDTSVLVETMIRERVSVANGAPAIFQPMMDYIKTLPEAPDLSRARLLSGSTEPPLSLMRDFFEITGADVIHAYGATETAPLVAINRGLKPSLRGALNEDERWNLKRKQGLLVNGVDVRVVDAEGNDLPHDGTSQGEVLLRGPWIIESYDKMGADEAADKFLDGYWRSGDVGTVDQHGYLKITDRMKDVVRSGGEWISSIDMENALVGHARIREAAVIGVAHPKWQERPLAIVATFDGAELSVDEVNSALTGKFAKWQLPDTVLFVDALPRTSVGKLDKKLLRELHADIYAGAQATAAVTTGR</sequence>
<dbReference type="InterPro" id="IPR000873">
    <property type="entry name" value="AMP-dep_synth/lig_dom"/>
</dbReference>
<evidence type="ECO:0000313" key="8">
    <source>
        <dbReference type="Proteomes" id="UP001597181"/>
    </source>
</evidence>
<feature type="domain" description="AMP-dependent synthetase/ligase" evidence="5">
    <location>
        <begin position="26"/>
        <end position="412"/>
    </location>
</feature>
<dbReference type="GO" id="GO:0004467">
    <property type="term" value="F:long-chain fatty acid-CoA ligase activity"/>
    <property type="evidence" value="ECO:0007669"/>
    <property type="project" value="UniProtKB-EC"/>
</dbReference>
<accession>A0ABW3TSU2</accession>
<dbReference type="Pfam" id="PF13193">
    <property type="entry name" value="AMP-binding_C"/>
    <property type="match status" value="1"/>
</dbReference>
<evidence type="ECO:0000256" key="3">
    <source>
        <dbReference type="ARBA" id="ARBA00022832"/>
    </source>
</evidence>
<dbReference type="EMBL" id="JBHTLY010000010">
    <property type="protein sequence ID" value="MFD1203274.1"/>
    <property type="molecule type" value="Genomic_DNA"/>
</dbReference>
<comment type="caution">
    <text evidence="7">The sequence shown here is derived from an EMBL/GenBank/DDBJ whole genome shotgun (WGS) entry which is preliminary data.</text>
</comment>
<evidence type="ECO:0000259" key="6">
    <source>
        <dbReference type="Pfam" id="PF13193"/>
    </source>
</evidence>
<comment type="similarity">
    <text evidence="1">Belongs to the ATP-dependent AMP-binding enzyme family.</text>
</comment>
<keyword evidence="8" id="KW-1185">Reference proteome</keyword>
<name>A0ABW3TSU2_9MICO</name>
<keyword evidence="4" id="KW-0443">Lipid metabolism</keyword>
<dbReference type="SUPFAM" id="SSF56801">
    <property type="entry name" value="Acetyl-CoA synthetase-like"/>
    <property type="match status" value="1"/>
</dbReference>
<dbReference type="Gene3D" id="3.30.300.30">
    <property type="match status" value="1"/>
</dbReference>
<dbReference type="InterPro" id="IPR025110">
    <property type="entry name" value="AMP-bd_C"/>
</dbReference>
<evidence type="ECO:0000256" key="2">
    <source>
        <dbReference type="ARBA" id="ARBA00022598"/>
    </source>
</evidence>
<dbReference type="NCBIfam" id="NF004837">
    <property type="entry name" value="PRK06187.1"/>
    <property type="match status" value="1"/>
</dbReference>
<evidence type="ECO:0000256" key="4">
    <source>
        <dbReference type="ARBA" id="ARBA00023098"/>
    </source>
</evidence>
<protein>
    <submittedName>
        <fullName evidence="7">Long-chain-fatty-acid--CoA ligase</fullName>
        <ecNumber evidence="7">6.2.1.3</ecNumber>
    </submittedName>
</protein>
<dbReference type="Pfam" id="PF00501">
    <property type="entry name" value="AMP-binding"/>
    <property type="match status" value="1"/>
</dbReference>
<dbReference type="Gene3D" id="3.40.50.12780">
    <property type="entry name" value="N-terminal domain of ligase-like"/>
    <property type="match status" value="1"/>
</dbReference>
<reference evidence="8" key="1">
    <citation type="journal article" date="2019" name="Int. J. Syst. Evol. Microbiol.">
        <title>The Global Catalogue of Microorganisms (GCM) 10K type strain sequencing project: providing services to taxonomists for standard genome sequencing and annotation.</title>
        <authorList>
            <consortium name="The Broad Institute Genomics Platform"/>
            <consortium name="The Broad Institute Genome Sequencing Center for Infectious Disease"/>
            <person name="Wu L."/>
            <person name="Ma J."/>
        </authorList>
    </citation>
    <scope>NUCLEOTIDE SEQUENCE [LARGE SCALE GENOMIC DNA]</scope>
    <source>
        <strain evidence="8">CCUG 50213</strain>
    </source>
</reference>
<dbReference type="PANTHER" id="PTHR43859">
    <property type="entry name" value="ACYL-ACTIVATING ENZYME"/>
    <property type="match status" value="1"/>
</dbReference>
<proteinExistence type="inferred from homology"/>
<evidence type="ECO:0000256" key="1">
    <source>
        <dbReference type="ARBA" id="ARBA00006432"/>
    </source>
</evidence>
<keyword evidence="2 7" id="KW-0436">Ligase</keyword>
<evidence type="ECO:0000313" key="7">
    <source>
        <dbReference type="EMBL" id="MFD1203274.1"/>
    </source>
</evidence>
<feature type="domain" description="AMP-binding enzyme C-terminal" evidence="6">
    <location>
        <begin position="465"/>
        <end position="539"/>
    </location>
</feature>
<dbReference type="InterPro" id="IPR045851">
    <property type="entry name" value="AMP-bd_C_sf"/>
</dbReference>
<evidence type="ECO:0000259" key="5">
    <source>
        <dbReference type="Pfam" id="PF00501"/>
    </source>
</evidence>